<evidence type="ECO:0000256" key="3">
    <source>
        <dbReference type="ARBA" id="ARBA00022694"/>
    </source>
</evidence>
<dbReference type="Pfam" id="PF16198">
    <property type="entry name" value="TruB_C_2"/>
    <property type="match status" value="1"/>
</dbReference>
<feature type="active site" description="Nucleophile" evidence="5">
    <location>
        <position position="39"/>
    </location>
</feature>
<dbReference type="Pfam" id="PF01509">
    <property type="entry name" value="TruB_N"/>
    <property type="match status" value="1"/>
</dbReference>
<evidence type="ECO:0000256" key="1">
    <source>
        <dbReference type="ARBA" id="ARBA00000385"/>
    </source>
</evidence>
<dbReference type="SUPFAM" id="SSF55120">
    <property type="entry name" value="Pseudouridine synthase"/>
    <property type="match status" value="1"/>
</dbReference>
<gene>
    <name evidence="5 9" type="primary">truB</name>
    <name evidence="9" type="ORF">ENN04_02775</name>
</gene>
<feature type="domain" description="tRNA pseudouridylate synthase B C-terminal" evidence="8">
    <location>
        <begin position="172"/>
        <end position="212"/>
    </location>
</feature>
<dbReference type="CDD" id="cd02573">
    <property type="entry name" value="PseudoU_synth_EcTruB"/>
    <property type="match status" value="1"/>
</dbReference>
<dbReference type="InterPro" id="IPR014780">
    <property type="entry name" value="tRNA_psdUridine_synth_TruB"/>
</dbReference>
<evidence type="ECO:0000259" key="8">
    <source>
        <dbReference type="Pfam" id="PF16198"/>
    </source>
</evidence>
<keyword evidence="3 5" id="KW-0819">tRNA processing</keyword>
<dbReference type="EC" id="5.4.99.25" evidence="5"/>
<dbReference type="PANTHER" id="PTHR13767">
    <property type="entry name" value="TRNA-PSEUDOURIDINE SYNTHASE"/>
    <property type="match status" value="1"/>
</dbReference>
<dbReference type="Gene3D" id="2.30.130.10">
    <property type="entry name" value="PUA domain"/>
    <property type="match status" value="1"/>
</dbReference>
<accession>A0A7C5SXM1</accession>
<dbReference type="GO" id="GO:0160148">
    <property type="term" value="F:tRNA pseudouridine(55) synthase activity"/>
    <property type="evidence" value="ECO:0007669"/>
    <property type="project" value="UniProtKB-EC"/>
</dbReference>
<comment type="similarity">
    <text evidence="2 5">Belongs to the pseudouridine synthase TruB family. Type 1 subfamily.</text>
</comment>
<proteinExistence type="inferred from homology"/>
<dbReference type="NCBIfam" id="TIGR00431">
    <property type="entry name" value="TruB"/>
    <property type="match status" value="1"/>
</dbReference>
<dbReference type="InterPro" id="IPR032819">
    <property type="entry name" value="TruB_C"/>
</dbReference>
<dbReference type="GO" id="GO:0031119">
    <property type="term" value="P:tRNA pseudouridine synthesis"/>
    <property type="evidence" value="ECO:0007669"/>
    <property type="project" value="UniProtKB-UniRule"/>
</dbReference>
<evidence type="ECO:0000256" key="4">
    <source>
        <dbReference type="ARBA" id="ARBA00023235"/>
    </source>
</evidence>
<evidence type="ECO:0000313" key="9">
    <source>
        <dbReference type="EMBL" id="HHO73544.1"/>
    </source>
</evidence>
<comment type="function">
    <text evidence="5">Responsible for synthesis of pseudouridine from uracil-55 in the psi GC loop of transfer RNAs.</text>
</comment>
<evidence type="ECO:0000259" key="6">
    <source>
        <dbReference type="Pfam" id="PF01509"/>
    </source>
</evidence>
<sequence length="287" mass="32083">MIPSILLLDKPRGFTSFQLVDTVKRKFKLNKVGHTGTLDPIATGLLILLLEEATRFAEFFVRLPKTYITKIVLGAITDTHDAEGNILERRDVNVSCEDVAKVLPNFTGRILQKPPPYSAKKVGGVRAYELARKGLEVPLKPVEVEVYSAKLLECNLPQVVLEFEVSGGTYIRSLAHDIGLALGCGAYVLELKRTKIGDFSVSMALSYERLNSLEDLWGVIIPIWEAMSFLPAVSLRTKEAKLFRNGAKIRAEAKHYGYVRVFWDEEFLGVGLLEGGFLKPYRLMPLK</sequence>
<dbReference type="Pfam" id="PF09157">
    <property type="entry name" value="TruB-C_2"/>
    <property type="match status" value="1"/>
</dbReference>
<dbReference type="InterPro" id="IPR015240">
    <property type="entry name" value="tRNA_sdUridine_synth_fam1_C"/>
</dbReference>
<feature type="domain" description="tRNA pseudouridine synthase II TruB subfamily 1 C-terminal" evidence="7">
    <location>
        <begin position="231"/>
        <end position="284"/>
    </location>
</feature>
<dbReference type="PANTHER" id="PTHR13767:SF2">
    <property type="entry name" value="PSEUDOURIDYLATE SYNTHASE TRUB1"/>
    <property type="match status" value="1"/>
</dbReference>
<evidence type="ECO:0000259" key="7">
    <source>
        <dbReference type="Pfam" id="PF09157"/>
    </source>
</evidence>
<dbReference type="EMBL" id="DSAC01000035">
    <property type="protein sequence ID" value="HHO73544.1"/>
    <property type="molecule type" value="Genomic_DNA"/>
</dbReference>
<dbReference type="SUPFAM" id="SSF88697">
    <property type="entry name" value="PUA domain-like"/>
    <property type="match status" value="1"/>
</dbReference>
<evidence type="ECO:0000256" key="2">
    <source>
        <dbReference type="ARBA" id="ARBA00005642"/>
    </source>
</evidence>
<keyword evidence="4 5" id="KW-0413">Isomerase</keyword>
<dbReference type="GO" id="GO:0003723">
    <property type="term" value="F:RNA binding"/>
    <property type="evidence" value="ECO:0007669"/>
    <property type="project" value="InterPro"/>
</dbReference>
<dbReference type="AlphaFoldDB" id="A0A7C5SXM1"/>
<protein>
    <recommendedName>
        <fullName evidence="5">tRNA pseudouridine synthase B</fullName>
        <ecNumber evidence="5">5.4.99.25</ecNumber>
    </recommendedName>
    <alternativeName>
        <fullName evidence="5">tRNA pseudouridine(55) synthase</fullName>
        <shortName evidence="5">Psi55 synthase</shortName>
    </alternativeName>
    <alternativeName>
        <fullName evidence="5">tRNA pseudouridylate synthase</fullName>
    </alternativeName>
    <alternativeName>
        <fullName evidence="5">tRNA-uridine isomerase</fullName>
    </alternativeName>
</protein>
<dbReference type="Gene3D" id="3.30.2350.10">
    <property type="entry name" value="Pseudouridine synthase"/>
    <property type="match status" value="1"/>
</dbReference>
<comment type="catalytic activity">
    <reaction evidence="1 5">
        <text>uridine(55) in tRNA = pseudouridine(55) in tRNA</text>
        <dbReference type="Rhea" id="RHEA:42532"/>
        <dbReference type="Rhea" id="RHEA-COMP:10101"/>
        <dbReference type="Rhea" id="RHEA-COMP:10102"/>
        <dbReference type="ChEBI" id="CHEBI:65314"/>
        <dbReference type="ChEBI" id="CHEBI:65315"/>
        <dbReference type="EC" id="5.4.99.25"/>
    </reaction>
</comment>
<dbReference type="InterPro" id="IPR020103">
    <property type="entry name" value="PsdUridine_synth_cat_dom_sf"/>
</dbReference>
<dbReference type="InterPro" id="IPR002501">
    <property type="entry name" value="PsdUridine_synth_N"/>
</dbReference>
<comment type="caution">
    <text evidence="9">The sequence shown here is derived from an EMBL/GenBank/DDBJ whole genome shotgun (WGS) entry which is preliminary data.</text>
</comment>
<dbReference type="HAMAP" id="MF_01080">
    <property type="entry name" value="TruB_bact"/>
    <property type="match status" value="1"/>
</dbReference>
<dbReference type="InterPro" id="IPR036974">
    <property type="entry name" value="PUA_sf"/>
</dbReference>
<dbReference type="InterPro" id="IPR015947">
    <property type="entry name" value="PUA-like_sf"/>
</dbReference>
<name>A0A7C5SXM1_9AQUI</name>
<evidence type="ECO:0000256" key="5">
    <source>
        <dbReference type="HAMAP-Rule" id="MF_01080"/>
    </source>
</evidence>
<organism evidence="9">
    <name type="scientific">Thermocrinis ruber</name>
    <dbReference type="NCBI Taxonomy" id="75906"/>
    <lineage>
        <taxon>Bacteria</taxon>
        <taxon>Pseudomonadati</taxon>
        <taxon>Aquificota</taxon>
        <taxon>Aquificia</taxon>
        <taxon>Aquificales</taxon>
        <taxon>Aquificaceae</taxon>
        <taxon>Thermocrinis</taxon>
    </lineage>
</organism>
<reference evidence="9" key="1">
    <citation type="journal article" date="2020" name="mSystems">
        <title>Genome- and Community-Level Interaction Insights into Carbon Utilization and Element Cycling Functions of Hydrothermarchaeota in Hydrothermal Sediment.</title>
        <authorList>
            <person name="Zhou Z."/>
            <person name="Liu Y."/>
            <person name="Xu W."/>
            <person name="Pan J."/>
            <person name="Luo Z.H."/>
            <person name="Li M."/>
        </authorList>
    </citation>
    <scope>NUCLEOTIDE SEQUENCE [LARGE SCALE GENOMIC DNA]</scope>
    <source>
        <strain evidence="9">SpSt-114</strain>
    </source>
</reference>
<feature type="domain" description="Pseudouridine synthase II N-terminal" evidence="6">
    <location>
        <begin position="24"/>
        <end position="171"/>
    </location>
</feature>
<dbReference type="GO" id="GO:1990481">
    <property type="term" value="P:mRNA pseudouridine synthesis"/>
    <property type="evidence" value="ECO:0007669"/>
    <property type="project" value="TreeGrafter"/>
</dbReference>